<dbReference type="OrthoDB" id="9810259at2"/>
<keyword evidence="4 9" id="KW-0812">Transmembrane</keyword>
<dbReference type="GO" id="GO:0005886">
    <property type="term" value="C:plasma membrane"/>
    <property type="evidence" value="ECO:0007669"/>
    <property type="project" value="UniProtKB-SubCell"/>
</dbReference>
<dbReference type="Proteomes" id="UP000186351">
    <property type="component" value="Chromosome"/>
</dbReference>
<feature type="transmembrane region" description="Helical" evidence="9">
    <location>
        <begin position="169"/>
        <end position="194"/>
    </location>
</feature>
<dbReference type="GO" id="GO:0004190">
    <property type="term" value="F:aspartic-type endopeptidase activity"/>
    <property type="evidence" value="ECO:0007669"/>
    <property type="project" value="UniProtKB-UniRule"/>
</dbReference>
<comment type="function">
    <text evidence="9">This protein specifically catalyzes the removal of signal peptides from prolipoproteins.</text>
</comment>
<dbReference type="GeneID" id="65537171"/>
<evidence type="ECO:0000313" key="14">
    <source>
        <dbReference type="Proteomes" id="UP000306630"/>
    </source>
</evidence>
<evidence type="ECO:0000256" key="3">
    <source>
        <dbReference type="ARBA" id="ARBA00022670"/>
    </source>
</evidence>
<gene>
    <name evidence="9" type="primary">lspA</name>
    <name evidence="11" type="ORF">A4V02_09845</name>
    <name evidence="12" type="ORF">E5333_05700</name>
</gene>
<evidence type="ECO:0000256" key="4">
    <source>
        <dbReference type="ARBA" id="ARBA00022692"/>
    </source>
</evidence>
<feature type="transmembrane region" description="Helical" evidence="9">
    <location>
        <begin position="93"/>
        <end position="117"/>
    </location>
</feature>
<dbReference type="RefSeq" id="WP_068961282.1">
    <property type="nucleotide sequence ID" value="NZ_CAJTAP010000033.1"/>
</dbReference>
<proteinExistence type="inferred from homology"/>
<evidence type="ECO:0000256" key="7">
    <source>
        <dbReference type="ARBA" id="ARBA00022989"/>
    </source>
</evidence>
<protein>
    <recommendedName>
        <fullName evidence="9">Lipoprotein signal peptidase</fullName>
        <ecNumber evidence="9">3.4.23.36</ecNumber>
    </recommendedName>
    <alternativeName>
        <fullName evidence="9">Prolipoprotein signal peptidase</fullName>
    </alternativeName>
    <alternativeName>
        <fullName evidence="9">Signal peptidase II</fullName>
        <shortName evidence="9">SPase II</shortName>
    </alternativeName>
</protein>
<reference evidence="12 14" key="3">
    <citation type="submission" date="2019-04" db="EMBL/GenBank/DDBJ databases">
        <title>Microbes associate with the intestines of laboratory mice.</title>
        <authorList>
            <person name="Navarre W."/>
            <person name="Wong E."/>
            <person name="Huang K."/>
            <person name="Tropini C."/>
            <person name="Ng K."/>
            <person name="Yu B."/>
        </authorList>
    </citation>
    <scope>NUCLEOTIDE SEQUENCE [LARGE SCALE GENOMIC DNA]</scope>
    <source>
        <strain evidence="12 14">NM06_A21</strain>
    </source>
</reference>
<dbReference type="GO" id="GO:0006508">
    <property type="term" value="P:proteolysis"/>
    <property type="evidence" value="ECO:0007669"/>
    <property type="project" value="UniProtKB-KW"/>
</dbReference>
<dbReference type="EC" id="3.4.23.36" evidence="9"/>
<dbReference type="STRING" id="1796646.A4V02_09845"/>
<evidence type="ECO:0000256" key="1">
    <source>
        <dbReference type="ARBA" id="ARBA00006139"/>
    </source>
</evidence>
<dbReference type="NCBIfam" id="NF011369">
    <property type="entry name" value="PRK14788.1"/>
    <property type="match status" value="1"/>
</dbReference>
<evidence type="ECO:0000256" key="8">
    <source>
        <dbReference type="ARBA" id="ARBA00023136"/>
    </source>
</evidence>
<evidence type="ECO:0000313" key="13">
    <source>
        <dbReference type="Proteomes" id="UP000186351"/>
    </source>
</evidence>
<feature type="active site" evidence="9">
    <location>
        <position position="146"/>
    </location>
</feature>
<dbReference type="PANTHER" id="PTHR33695:SF1">
    <property type="entry name" value="LIPOPROTEIN SIGNAL PEPTIDASE"/>
    <property type="match status" value="1"/>
</dbReference>
<keyword evidence="8 9" id="KW-0472">Membrane</keyword>
<dbReference type="InterPro" id="IPR001872">
    <property type="entry name" value="Peptidase_A8"/>
</dbReference>
<keyword evidence="7 9" id="KW-1133">Transmembrane helix</keyword>
<accession>A0A1Z2XHK3</accession>
<evidence type="ECO:0000256" key="9">
    <source>
        <dbReference type="HAMAP-Rule" id="MF_00161"/>
    </source>
</evidence>
<dbReference type="AlphaFoldDB" id="A0A1B1SB06"/>
<evidence type="ECO:0000256" key="5">
    <source>
        <dbReference type="ARBA" id="ARBA00022750"/>
    </source>
</evidence>
<reference evidence="11" key="2">
    <citation type="submission" date="2017-04" db="EMBL/GenBank/DDBJ databases">
        <title>Complete Genome Sequences of Twelve Strains of a Stable Defined Moderately Diverse Mouse Microbiota 2 (sDMDMm2).</title>
        <authorList>
            <person name="Uchimura Y."/>
            <person name="Wyss M."/>
            <person name="Brugiroux S."/>
            <person name="Limenitakis J.P."/>
            <person name="Stecher B."/>
            <person name="McCoy K.D."/>
            <person name="Macpherson A.J."/>
        </authorList>
    </citation>
    <scope>NUCLEOTIDE SEQUENCE</scope>
    <source>
        <strain evidence="11">YL27</strain>
    </source>
</reference>
<accession>A0A1B1SB06</accession>
<comment type="similarity">
    <text evidence="1 9 10">Belongs to the peptidase A8 family.</text>
</comment>
<comment type="pathway">
    <text evidence="9">Protein modification; lipoprotein biosynthesis (signal peptide cleavage).</text>
</comment>
<organism evidence="11 13">
    <name type="scientific">Muribaculum intestinale</name>
    <dbReference type="NCBI Taxonomy" id="1796646"/>
    <lineage>
        <taxon>Bacteria</taxon>
        <taxon>Pseudomonadati</taxon>
        <taxon>Bacteroidota</taxon>
        <taxon>Bacteroidia</taxon>
        <taxon>Bacteroidales</taxon>
        <taxon>Muribaculaceae</taxon>
        <taxon>Muribaculum</taxon>
    </lineage>
</organism>
<evidence type="ECO:0000313" key="11">
    <source>
        <dbReference type="EMBL" id="ANU63989.1"/>
    </source>
</evidence>
<keyword evidence="13" id="KW-1185">Reference proteome</keyword>
<comment type="catalytic activity">
    <reaction evidence="9">
        <text>Release of signal peptides from bacterial membrane prolipoproteins. Hydrolyzes -Xaa-Yaa-Zaa-|-(S,diacylglyceryl)Cys-, in which Xaa is hydrophobic (preferably Leu), and Yaa (Ala or Ser) and Zaa (Gly or Ala) have small, neutral side chains.</text>
        <dbReference type="EC" id="3.4.23.36"/>
    </reaction>
</comment>
<dbReference type="PANTHER" id="PTHR33695">
    <property type="entry name" value="LIPOPROTEIN SIGNAL PEPTIDASE"/>
    <property type="match status" value="1"/>
</dbReference>
<evidence type="ECO:0000256" key="2">
    <source>
        <dbReference type="ARBA" id="ARBA00022475"/>
    </source>
</evidence>
<name>A0A1B1SB06_9BACT</name>
<dbReference type="UniPathway" id="UPA00665"/>
<dbReference type="EMBL" id="CP015402">
    <property type="protein sequence ID" value="ANU63989.1"/>
    <property type="molecule type" value="Genomic_DNA"/>
</dbReference>
<evidence type="ECO:0000256" key="6">
    <source>
        <dbReference type="ARBA" id="ARBA00022801"/>
    </source>
</evidence>
<feature type="transmembrane region" description="Helical" evidence="9">
    <location>
        <begin position="63"/>
        <end position="81"/>
    </location>
</feature>
<feature type="transmembrane region" description="Helical" evidence="9">
    <location>
        <begin position="7"/>
        <end position="27"/>
    </location>
</feature>
<keyword evidence="5 9" id="KW-0064">Aspartyl protease</keyword>
<dbReference type="KEGG" id="pary:A4V02_09845"/>
<keyword evidence="6 9" id="KW-0378">Hydrolase</keyword>
<dbReference type="EMBL" id="SRYD01000018">
    <property type="protein sequence ID" value="TGY74702.1"/>
    <property type="molecule type" value="Genomic_DNA"/>
</dbReference>
<keyword evidence="3 9" id="KW-0645">Protease</keyword>
<comment type="subcellular location">
    <subcellularLocation>
        <location evidence="9">Cell membrane</location>
        <topology evidence="9">Multi-pass membrane protein</topology>
    </subcellularLocation>
</comment>
<feature type="active site" evidence="9">
    <location>
        <position position="180"/>
    </location>
</feature>
<sequence length="211" mass="23738">MRLSKGWLAAIIIIAVLLVDQIVKIWIKTHMYLGESIFVTDWFQIYFIENNGMAFGMEMGSKLFLTLFRIVAVGALIYAIFRIKDKPRYSAGFMACVALITAGAAGNIIDSVFYGMIFNNPMPPAVAQMFPPDGGYAPLFHGKVVDMLYFPLFSFYWPDWVPFIGGQFFLFFQPIFNIADAAITVGILVLILFYSKALSIPEDEEPKPTVE</sequence>
<keyword evidence="2 9" id="KW-1003">Cell membrane</keyword>
<evidence type="ECO:0000313" key="12">
    <source>
        <dbReference type="EMBL" id="TGY74702.1"/>
    </source>
</evidence>
<keyword evidence="11" id="KW-0449">Lipoprotein</keyword>
<dbReference type="HAMAP" id="MF_00161">
    <property type="entry name" value="LspA"/>
    <property type="match status" value="1"/>
</dbReference>
<dbReference type="Pfam" id="PF01252">
    <property type="entry name" value="Peptidase_A8"/>
    <property type="match status" value="1"/>
</dbReference>
<evidence type="ECO:0000256" key="10">
    <source>
        <dbReference type="RuleBase" id="RU004181"/>
    </source>
</evidence>
<reference evidence="13" key="1">
    <citation type="submission" date="2016-04" db="EMBL/GenBank/DDBJ databases">
        <title>Complete Genome Sequences of Twelve Strains of a Stable Defined Moderately Diverse Mouse Microbiota 2 (sDMDMm2).</title>
        <authorList>
            <person name="Uchimura Y."/>
            <person name="Wyss M."/>
            <person name="Brugiroux S."/>
            <person name="Limenitakis J.P."/>
            <person name="Stecher B."/>
            <person name="McCoy K.D."/>
            <person name="Macpherson A.J."/>
        </authorList>
    </citation>
    <scope>NUCLEOTIDE SEQUENCE [LARGE SCALE GENOMIC DNA]</scope>
    <source>
        <strain evidence="13">YL27</strain>
    </source>
</reference>
<dbReference type="Proteomes" id="UP000306630">
    <property type="component" value="Unassembled WGS sequence"/>
</dbReference>
<dbReference type="PRINTS" id="PR00781">
    <property type="entry name" value="LIPOSIGPTASE"/>
</dbReference>